<accession>A0A914M9N2</accession>
<dbReference type="Proteomes" id="UP000887563">
    <property type="component" value="Unplaced"/>
</dbReference>
<name>A0A914M9N2_MELIC</name>
<organism evidence="1 2">
    <name type="scientific">Meloidogyne incognita</name>
    <name type="common">Southern root-knot nematode worm</name>
    <name type="synonym">Oxyuris incognita</name>
    <dbReference type="NCBI Taxonomy" id="6306"/>
    <lineage>
        <taxon>Eukaryota</taxon>
        <taxon>Metazoa</taxon>
        <taxon>Ecdysozoa</taxon>
        <taxon>Nematoda</taxon>
        <taxon>Chromadorea</taxon>
        <taxon>Rhabditida</taxon>
        <taxon>Tylenchina</taxon>
        <taxon>Tylenchomorpha</taxon>
        <taxon>Tylenchoidea</taxon>
        <taxon>Meloidogynidae</taxon>
        <taxon>Meloidogyninae</taxon>
        <taxon>Meloidogyne</taxon>
        <taxon>Meloidogyne incognita group</taxon>
    </lineage>
</organism>
<dbReference type="AlphaFoldDB" id="A0A914M9N2"/>
<proteinExistence type="predicted"/>
<evidence type="ECO:0000313" key="2">
    <source>
        <dbReference type="WBParaSite" id="Minc3s01490g24232"/>
    </source>
</evidence>
<dbReference type="WBParaSite" id="Minc3s01490g24232">
    <property type="protein sequence ID" value="Minc3s01490g24232"/>
    <property type="gene ID" value="Minc3s01490g24232"/>
</dbReference>
<protein>
    <submittedName>
        <fullName evidence="2">Uncharacterized protein</fullName>
    </submittedName>
</protein>
<keyword evidence="1" id="KW-1185">Reference proteome</keyword>
<reference evidence="2" key="1">
    <citation type="submission" date="2022-11" db="UniProtKB">
        <authorList>
            <consortium name="WormBaseParasite"/>
        </authorList>
    </citation>
    <scope>IDENTIFICATION</scope>
</reference>
<evidence type="ECO:0000313" key="1">
    <source>
        <dbReference type="Proteomes" id="UP000887563"/>
    </source>
</evidence>
<sequence length="242" mass="27975">MKVKTSVEDFVFWPAKNQEIGRKIHVQIARLRLNDDNWVYGSSKLSEKVAIAVNPNNGKLIRFSFADKQYRENVEILECSNDYPVEDILSTSWPYPKFPPIYGGKKNNLIDVKESPPKTITLPAPTTILLTKPTLIPPVLEQITTTRIPTTIKPQQLTNKGELQETDYIELSGAGINWSLDKEFVERNEGNGNNSITNKLWREDSNILTTNHQNHQHRRKRFKMKSDRNIKKIFERNFKTIV</sequence>